<gene>
    <name evidence="1" type="ORF">D7V94_03490</name>
</gene>
<dbReference type="InterPro" id="IPR016177">
    <property type="entry name" value="DNA-bd_dom_sf"/>
</dbReference>
<dbReference type="AlphaFoldDB" id="A0A3A9AQS2"/>
<dbReference type="SUPFAM" id="SSF54171">
    <property type="entry name" value="DNA-binding domain"/>
    <property type="match status" value="1"/>
</dbReference>
<protein>
    <submittedName>
        <fullName evidence="1">HNH endonuclease</fullName>
    </submittedName>
</protein>
<reference evidence="1 2" key="1">
    <citation type="submission" date="2018-09" db="EMBL/GenBank/DDBJ databases">
        <title>Murine metabolic-syndrome-specific gut microbial biobank.</title>
        <authorList>
            <person name="Liu C."/>
        </authorList>
    </citation>
    <scope>NUCLEOTIDE SEQUENCE [LARGE SCALE GENOMIC DNA]</scope>
    <source>
        <strain evidence="1 2">0.1xD8-82</strain>
    </source>
</reference>
<dbReference type="Proteomes" id="UP000280696">
    <property type="component" value="Unassembled WGS sequence"/>
</dbReference>
<evidence type="ECO:0000313" key="1">
    <source>
        <dbReference type="EMBL" id="RKI93742.1"/>
    </source>
</evidence>
<keyword evidence="1" id="KW-0540">Nuclease</keyword>
<accession>A0A3A9AQS2</accession>
<evidence type="ECO:0000313" key="2">
    <source>
        <dbReference type="Proteomes" id="UP000280696"/>
    </source>
</evidence>
<keyword evidence="2" id="KW-1185">Reference proteome</keyword>
<dbReference type="GO" id="GO:0004519">
    <property type="term" value="F:endonuclease activity"/>
    <property type="evidence" value="ECO:0007669"/>
    <property type="project" value="UniProtKB-KW"/>
</dbReference>
<comment type="caution">
    <text evidence="1">The sequence shown here is derived from an EMBL/GenBank/DDBJ whole genome shotgun (WGS) entry which is preliminary data.</text>
</comment>
<sequence>MRHSTKKLELTGQKYGKLTVIGPAQNIGSRTAWRCQCECGKETIVKTNCLRSGHTTSCGCMSPGGTPGKGPLGLTYIDGTCVQMLQAKTIRCNNTSGVTGVDWMPGKHRWRAMICFKGRRHYLGSYTNFEDAVKVRRQAEHDLHDEFLRKFAKSMKES</sequence>
<keyword evidence="1" id="KW-0255">Endonuclease</keyword>
<organism evidence="1 2">
    <name type="scientific">Parablautia intestinalis</name>
    <dbReference type="NCBI Taxonomy" id="2320100"/>
    <lineage>
        <taxon>Bacteria</taxon>
        <taxon>Bacillati</taxon>
        <taxon>Bacillota</taxon>
        <taxon>Clostridia</taxon>
        <taxon>Lachnospirales</taxon>
        <taxon>Lachnospiraceae</taxon>
        <taxon>Parablautia</taxon>
    </lineage>
</organism>
<dbReference type="GO" id="GO:0003677">
    <property type="term" value="F:DNA binding"/>
    <property type="evidence" value="ECO:0007669"/>
    <property type="project" value="InterPro"/>
</dbReference>
<dbReference type="RefSeq" id="WP_120466770.1">
    <property type="nucleotide sequence ID" value="NZ_CATJBT010000148.1"/>
</dbReference>
<proteinExistence type="predicted"/>
<name>A0A3A9AQS2_9FIRM</name>
<dbReference type="OrthoDB" id="552713at2"/>
<dbReference type="EMBL" id="RAYQ01000002">
    <property type="protein sequence ID" value="RKI93742.1"/>
    <property type="molecule type" value="Genomic_DNA"/>
</dbReference>
<keyword evidence="1" id="KW-0378">Hydrolase</keyword>